<dbReference type="Pfam" id="PF20550">
    <property type="entry name" value="DUF6764"/>
    <property type="match status" value="1"/>
</dbReference>
<dbReference type="Proteomes" id="UP000183263">
    <property type="component" value="Unassembled WGS sequence"/>
</dbReference>
<proteinExistence type="predicted"/>
<sequence length="166" mass="15536">MDRSTVIAAGTVATATVVGSLLLGSGTATAAPTCVSPPGTDTAVTDGRAACRAISDVSGNSLAIGAGGVGFADAATHGSALALGFDGGVGAVEARLGAGVAIAVGTDSVALTSTPGWAFVVSGPGAQSFAGDDEQGVSCAGGLGLAVKVLAGQACFHDGVSTWTLG</sequence>
<organism evidence="1 2">
    <name type="scientific">Rhodococcus triatomae</name>
    <dbReference type="NCBI Taxonomy" id="300028"/>
    <lineage>
        <taxon>Bacteria</taxon>
        <taxon>Bacillati</taxon>
        <taxon>Actinomycetota</taxon>
        <taxon>Actinomycetes</taxon>
        <taxon>Mycobacteriales</taxon>
        <taxon>Nocardiaceae</taxon>
        <taxon>Rhodococcus</taxon>
    </lineage>
</organism>
<gene>
    <name evidence="1" type="ORF">SAMN05444695_104142</name>
</gene>
<evidence type="ECO:0008006" key="3">
    <source>
        <dbReference type="Google" id="ProtNLM"/>
    </source>
</evidence>
<accession>A0A1G8GLX2</accession>
<dbReference type="InterPro" id="IPR046652">
    <property type="entry name" value="DUF6764"/>
</dbReference>
<keyword evidence="2" id="KW-1185">Reference proteome</keyword>
<reference evidence="1 2" key="1">
    <citation type="submission" date="2016-10" db="EMBL/GenBank/DDBJ databases">
        <authorList>
            <person name="de Groot N.N."/>
        </authorList>
    </citation>
    <scope>NUCLEOTIDE SEQUENCE [LARGE SCALE GENOMIC DNA]</scope>
    <source>
        <strain evidence="1 2">DSM 44892</strain>
    </source>
</reference>
<evidence type="ECO:0000313" key="1">
    <source>
        <dbReference type="EMBL" id="SDH95300.1"/>
    </source>
</evidence>
<dbReference type="RefSeq" id="WP_072737135.1">
    <property type="nucleotide sequence ID" value="NZ_CP048813.1"/>
</dbReference>
<evidence type="ECO:0000313" key="2">
    <source>
        <dbReference type="Proteomes" id="UP000183263"/>
    </source>
</evidence>
<name>A0A1G8GLX2_9NOCA</name>
<dbReference type="EMBL" id="FNDN01000004">
    <property type="protein sequence ID" value="SDH95300.1"/>
    <property type="molecule type" value="Genomic_DNA"/>
</dbReference>
<protein>
    <recommendedName>
        <fullName evidence="3">Protein kinase</fullName>
    </recommendedName>
</protein>
<dbReference type="AlphaFoldDB" id="A0A1G8GLX2"/>